<keyword evidence="2" id="KW-1185">Reference proteome</keyword>
<proteinExistence type="predicted"/>
<organism evidence="1 2">
    <name type="scientific">Aldrovandia affinis</name>
    <dbReference type="NCBI Taxonomy" id="143900"/>
    <lineage>
        <taxon>Eukaryota</taxon>
        <taxon>Metazoa</taxon>
        <taxon>Chordata</taxon>
        <taxon>Craniata</taxon>
        <taxon>Vertebrata</taxon>
        <taxon>Euteleostomi</taxon>
        <taxon>Actinopterygii</taxon>
        <taxon>Neopterygii</taxon>
        <taxon>Teleostei</taxon>
        <taxon>Notacanthiformes</taxon>
        <taxon>Halosauridae</taxon>
        <taxon>Aldrovandia</taxon>
    </lineage>
</organism>
<accession>A0AAD7SSA1</accession>
<comment type="caution">
    <text evidence="1">The sequence shown here is derived from an EMBL/GenBank/DDBJ whole genome shotgun (WGS) entry which is preliminary data.</text>
</comment>
<sequence length="85" mass="9683">MIVQRAKEALDTLHQQAVSWEERNRIQEEGQDSRGLSVGQPRGVDSNCCQMWNMGQRHTSPFYDIHGRLDGPVRCPHPSPPRACE</sequence>
<dbReference type="AlphaFoldDB" id="A0AAD7SSA1"/>
<evidence type="ECO:0000313" key="1">
    <source>
        <dbReference type="EMBL" id="KAJ8407904.1"/>
    </source>
</evidence>
<evidence type="ECO:0000313" key="2">
    <source>
        <dbReference type="Proteomes" id="UP001221898"/>
    </source>
</evidence>
<protein>
    <submittedName>
        <fullName evidence="1">Uncharacterized protein</fullName>
    </submittedName>
</protein>
<dbReference type="EMBL" id="JAINUG010000037">
    <property type="protein sequence ID" value="KAJ8407904.1"/>
    <property type="molecule type" value="Genomic_DNA"/>
</dbReference>
<dbReference type="Proteomes" id="UP001221898">
    <property type="component" value="Unassembled WGS sequence"/>
</dbReference>
<gene>
    <name evidence="1" type="ORF">AAFF_G00269480</name>
</gene>
<reference evidence="1" key="1">
    <citation type="journal article" date="2023" name="Science">
        <title>Genome structures resolve the early diversification of teleost fishes.</title>
        <authorList>
            <person name="Parey E."/>
            <person name="Louis A."/>
            <person name="Montfort J."/>
            <person name="Bouchez O."/>
            <person name="Roques C."/>
            <person name="Iampietro C."/>
            <person name="Lluch J."/>
            <person name="Castinel A."/>
            <person name="Donnadieu C."/>
            <person name="Desvignes T."/>
            <person name="Floi Bucao C."/>
            <person name="Jouanno E."/>
            <person name="Wen M."/>
            <person name="Mejri S."/>
            <person name="Dirks R."/>
            <person name="Jansen H."/>
            <person name="Henkel C."/>
            <person name="Chen W.J."/>
            <person name="Zahm M."/>
            <person name="Cabau C."/>
            <person name="Klopp C."/>
            <person name="Thompson A.W."/>
            <person name="Robinson-Rechavi M."/>
            <person name="Braasch I."/>
            <person name="Lecointre G."/>
            <person name="Bobe J."/>
            <person name="Postlethwait J.H."/>
            <person name="Berthelot C."/>
            <person name="Roest Crollius H."/>
            <person name="Guiguen Y."/>
        </authorList>
    </citation>
    <scope>NUCLEOTIDE SEQUENCE</scope>
    <source>
        <strain evidence="1">NC1722</strain>
    </source>
</reference>
<name>A0AAD7SSA1_9TELE</name>